<dbReference type="EMBL" id="CM020619">
    <property type="protein sequence ID" value="KAK1864875.1"/>
    <property type="molecule type" value="Genomic_DNA"/>
</dbReference>
<comment type="caution">
    <text evidence="1">The sequence shown here is derived from an EMBL/GenBank/DDBJ whole genome shotgun (WGS) entry which is preliminary data.</text>
</comment>
<keyword evidence="2" id="KW-1185">Reference proteome</keyword>
<name>A0ACC3C4H3_PYRYE</name>
<gene>
    <name evidence="1" type="ORF">I4F81_007411</name>
</gene>
<protein>
    <submittedName>
        <fullName evidence="1">Uncharacterized protein</fullName>
    </submittedName>
</protein>
<sequence>MCEGRNNLKLSTSNSVGLVTDSFEDWSSMPRVRHVFSVCGRAFLHPVSRCCRPHTLELAGGLTLATVCEALPGASRTPRRNLGNASLAQTAPDTTPAVHPGRPSGSYGHVPTWRASPRTSSLPTDPVLCQPAPPSAPLLDIPCTTGPPSPQTSSRLPLLPSFTMAFVSAVPIAQNSRFVASSAACAWRQGGRVVAAPTPTFRRAALPTSSSPVRRTRVTPRAAADSEPVPPEEKEIPFEIRGFSLANVGLALGFAITGYSFFTYFSSNGTASATSLGFVYGVPVLLIGCALKYAELQPVPLTSTPAGLAAREATATDIQKKIVSDVTRHRYGDEAHLAAALRALSLVPRGAVAPELVRAAEATTEQGEYSLALEFFSKETPFKTWAEVRERCERFFGPDVRAEVTKVDGEKRLVELKLISTRKA</sequence>
<proteinExistence type="predicted"/>
<evidence type="ECO:0000313" key="1">
    <source>
        <dbReference type="EMBL" id="KAK1864875.1"/>
    </source>
</evidence>
<accession>A0ACC3C4H3</accession>
<organism evidence="1 2">
    <name type="scientific">Pyropia yezoensis</name>
    <name type="common">Susabi-nori</name>
    <name type="synonym">Porphyra yezoensis</name>
    <dbReference type="NCBI Taxonomy" id="2788"/>
    <lineage>
        <taxon>Eukaryota</taxon>
        <taxon>Rhodophyta</taxon>
        <taxon>Bangiophyceae</taxon>
        <taxon>Bangiales</taxon>
        <taxon>Bangiaceae</taxon>
        <taxon>Pyropia</taxon>
    </lineage>
</organism>
<reference evidence="1" key="1">
    <citation type="submission" date="2019-11" db="EMBL/GenBank/DDBJ databases">
        <title>Nori genome reveals adaptations in red seaweeds to the harsh intertidal environment.</title>
        <authorList>
            <person name="Wang D."/>
            <person name="Mao Y."/>
        </authorList>
    </citation>
    <scope>NUCLEOTIDE SEQUENCE</scope>
    <source>
        <tissue evidence="1">Gametophyte</tissue>
    </source>
</reference>
<evidence type="ECO:0000313" key="2">
    <source>
        <dbReference type="Proteomes" id="UP000798662"/>
    </source>
</evidence>
<dbReference type="Proteomes" id="UP000798662">
    <property type="component" value="Chromosome 2"/>
</dbReference>